<dbReference type="Gene3D" id="3.50.4.20">
    <property type="match status" value="1"/>
</dbReference>
<name>A0ABV2FJA3_9STRE</name>
<dbReference type="Pfam" id="PF06265">
    <property type="entry name" value="YutD-like"/>
    <property type="match status" value="1"/>
</dbReference>
<dbReference type="InterPro" id="IPR038141">
    <property type="entry name" value="YutD-like_sf"/>
</dbReference>
<feature type="compositionally biased region" description="Basic and acidic residues" evidence="1">
    <location>
        <begin position="207"/>
        <end position="216"/>
    </location>
</feature>
<evidence type="ECO:0000256" key="1">
    <source>
        <dbReference type="SAM" id="MobiDB-lite"/>
    </source>
</evidence>
<organism evidence="2 3">
    <name type="scientific">Streptococcus rupicaprae</name>
    <dbReference type="NCBI Taxonomy" id="759619"/>
    <lineage>
        <taxon>Bacteria</taxon>
        <taxon>Bacillati</taxon>
        <taxon>Bacillota</taxon>
        <taxon>Bacilli</taxon>
        <taxon>Lactobacillales</taxon>
        <taxon>Streptococcaceae</taxon>
        <taxon>Streptococcus</taxon>
    </lineage>
</organism>
<feature type="compositionally biased region" description="Polar residues" evidence="1">
    <location>
        <begin position="151"/>
        <end position="168"/>
    </location>
</feature>
<proteinExistence type="predicted"/>
<evidence type="ECO:0000313" key="3">
    <source>
        <dbReference type="Proteomes" id="UP001549122"/>
    </source>
</evidence>
<feature type="compositionally biased region" description="Basic and acidic residues" evidence="1">
    <location>
        <begin position="117"/>
        <end position="128"/>
    </location>
</feature>
<dbReference type="EMBL" id="JBEPLO010000019">
    <property type="protein sequence ID" value="MET3558597.1"/>
    <property type="molecule type" value="Genomic_DNA"/>
</dbReference>
<dbReference type="Proteomes" id="UP001549122">
    <property type="component" value="Unassembled WGS sequence"/>
</dbReference>
<evidence type="ECO:0000313" key="2">
    <source>
        <dbReference type="EMBL" id="MET3558597.1"/>
    </source>
</evidence>
<feature type="compositionally biased region" description="Basic and acidic residues" evidence="1">
    <location>
        <begin position="181"/>
        <end position="199"/>
    </location>
</feature>
<accession>A0ABV2FJA3</accession>
<gene>
    <name evidence="2" type="ORF">ABID29_001723</name>
</gene>
<keyword evidence="3" id="KW-1185">Reference proteome</keyword>
<dbReference type="RefSeq" id="WP_354365731.1">
    <property type="nucleotide sequence ID" value="NZ_JBEPLO010000019.1"/>
</dbReference>
<dbReference type="InterPro" id="IPR009370">
    <property type="entry name" value="YutD-like"/>
</dbReference>
<comment type="caution">
    <text evidence="2">The sequence shown here is derived from an EMBL/GenBank/DDBJ whole genome shotgun (WGS) entry which is preliminary data.</text>
</comment>
<sequence>MKKDITPEMYNYNKFPGPRFERTFDRIQAEGIDLLLVDNYKEAFDLTAFEQRFTTFMLKFDYIVGDWGNEQLRLKGFYRDDKTTKLELKISRLEDYLLEYCNYGCAYFVLENPHPQEPLKEDEQDPRGNRRRRKPRSNRQNQFSAARSDRSNQGAGKAQLNQVESGQTKRSRRRRSNQSQPDKRNFEIKTEKTRPEKKPAKTSSQSTKRDFVIRQK</sequence>
<protein>
    <submittedName>
        <fullName evidence="2">Uncharacterized protein YutD</fullName>
    </submittedName>
</protein>
<dbReference type="PIRSF" id="PIRSF012565">
    <property type="entry name" value="DUF1027"/>
    <property type="match status" value="1"/>
</dbReference>
<feature type="region of interest" description="Disordered" evidence="1">
    <location>
        <begin position="115"/>
        <end position="216"/>
    </location>
</feature>
<reference evidence="2 3" key="1">
    <citation type="submission" date="2024-06" db="EMBL/GenBank/DDBJ databases">
        <title>Genomic Encyclopedia of Type Strains, Phase IV (KMG-IV): sequencing the most valuable type-strain genomes for metagenomic binning, comparative biology and taxonomic classification.</title>
        <authorList>
            <person name="Goeker M."/>
        </authorList>
    </citation>
    <scope>NUCLEOTIDE SEQUENCE [LARGE SCALE GENOMIC DNA]</scope>
    <source>
        <strain evidence="2 3">DSM 28303</strain>
    </source>
</reference>